<feature type="transmembrane region" description="Helical" evidence="1">
    <location>
        <begin position="113"/>
        <end position="132"/>
    </location>
</feature>
<comment type="caution">
    <text evidence="3">The sequence shown here is derived from an EMBL/GenBank/DDBJ whole genome shotgun (WGS) entry which is preliminary data.</text>
</comment>
<feature type="transmembrane region" description="Helical" evidence="1">
    <location>
        <begin position="211"/>
        <end position="230"/>
    </location>
</feature>
<feature type="transmembrane region" description="Helical" evidence="1">
    <location>
        <begin position="10"/>
        <end position="28"/>
    </location>
</feature>
<gene>
    <name evidence="4" type="ORF">KHB02_018980</name>
    <name evidence="3" type="ORF">KHB02_23715</name>
</gene>
<dbReference type="Proteomes" id="UP000677265">
    <property type="component" value="Unassembled WGS sequence"/>
</dbReference>
<dbReference type="InterPro" id="IPR033425">
    <property type="entry name" value="MASE3"/>
</dbReference>
<feature type="transmembrane region" description="Helical" evidence="1">
    <location>
        <begin position="40"/>
        <end position="63"/>
    </location>
</feature>
<dbReference type="Gene3D" id="3.30.450.20">
    <property type="entry name" value="PAS domain"/>
    <property type="match status" value="1"/>
</dbReference>
<sequence>MRSHLTEGKFLVYSTIAIILLLAIHLFQQKIITLYNPENYVGFHFILEVFSISISAAIFLNAIKTYGKTRSRRMLLLAFTFFIVGALDTIHTLSFKGMPFFFTESSVAKATWFWVSARVFQALFIFLILLLPDRTLNKDYRWPMFIFATTLVLIISFIFIFFEKNLPLLVIEGKGTTPLKNGFEYFVSFVQFVSLIITLYQYYLEKSEAKLAIALALIYLLLTSLIFTVYQSVFDLDNFTGHLFKTIGFYYILRGFYFISSEQELENQKEQTIIPQLPGFVFKAIKSESEFILTYGEGNMTEHLGHDQKKLLGQPLANVFPDSQGILSDYCRLCINRQEERTFEIDLNDKVLLFSIKPFVENDQDVILGTIVDVTGMYQEPTSKLNAII</sequence>
<evidence type="ECO:0000256" key="1">
    <source>
        <dbReference type="SAM" id="Phobius"/>
    </source>
</evidence>
<dbReference type="EMBL" id="JAGYPE020000039">
    <property type="protein sequence ID" value="MCH6267608.1"/>
    <property type="molecule type" value="Genomic_DNA"/>
</dbReference>
<feature type="transmembrane region" description="Helical" evidence="1">
    <location>
        <begin position="182"/>
        <end position="204"/>
    </location>
</feature>
<evidence type="ECO:0000259" key="2">
    <source>
        <dbReference type="Pfam" id="PF17159"/>
    </source>
</evidence>
<feature type="transmembrane region" description="Helical" evidence="1">
    <location>
        <begin position="75"/>
        <end position="93"/>
    </location>
</feature>
<dbReference type="RefSeq" id="WP_213144288.1">
    <property type="nucleotide sequence ID" value="NZ_JAGYPE020000039.1"/>
</dbReference>
<keyword evidence="1" id="KW-1133">Transmembrane helix</keyword>
<dbReference type="EMBL" id="JAGYPE010000004">
    <property type="protein sequence ID" value="MBS4184406.1"/>
    <property type="molecule type" value="Genomic_DNA"/>
</dbReference>
<keyword evidence="5" id="KW-1185">Reference proteome</keyword>
<dbReference type="Pfam" id="PF17159">
    <property type="entry name" value="MASE3"/>
    <property type="match status" value="1"/>
</dbReference>
<evidence type="ECO:0000313" key="4">
    <source>
        <dbReference type="EMBL" id="MCH6267608.1"/>
    </source>
</evidence>
<keyword evidence="1" id="KW-0472">Membrane</keyword>
<evidence type="ECO:0000313" key="3">
    <source>
        <dbReference type="EMBL" id="MBS4184406.1"/>
    </source>
</evidence>
<proteinExistence type="predicted"/>
<accession>A0A942T3D6</accession>
<dbReference type="AlphaFoldDB" id="A0A942T3D6"/>
<feature type="transmembrane region" description="Helical" evidence="1">
    <location>
        <begin position="144"/>
        <end position="162"/>
    </location>
</feature>
<reference evidence="3" key="1">
    <citation type="submission" date="2021-05" db="EMBL/GenBank/DDBJ databases">
        <title>Novel Bacillus species.</title>
        <authorList>
            <person name="Liu G."/>
        </authorList>
    </citation>
    <scope>NUCLEOTIDE SEQUENCE</scope>
    <source>
        <strain evidence="3 5">FJAT-50051</strain>
    </source>
</reference>
<protein>
    <recommendedName>
        <fullName evidence="2">Membrane-associated sensor domain-containing protein</fullName>
    </recommendedName>
</protein>
<feature type="domain" description="Membrane-associated sensor" evidence="2">
    <location>
        <begin position="36"/>
        <end position="257"/>
    </location>
</feature>
<keyword evidence="1" id="KW-0812">Transmembrane</keyword>
<organism evidence="3">
    <name type="scientific">Neobacillus citreus</name>
    <dbReference type="NCBI Taxonomy" id="2833578"/>
    <lineage>
        <taxon>Bacteria</taxon>
        <taxon>Bacillati</taxon>
        <taxon>Bacillota</taxon>
        <taxon>Bacilli</taxon>
        <taxon>Bacillales</taxon>
        <taxon>Bacillaceae</taxon>
        <taxon>Neobacillus</taxon>
    </lineage>
</organism>
<name>A0A942T3D6_9BACI</name>
<evidence type="ECO:0000313" key="5">
    <source>
        <dbReference type="Proteomes" id="UP000677265"/>
    </source>
</evidence>